<evidence type="ECO:0000259" key="1">
    <source>
        <dbReference type="Pfam" id="PF08799"/>
    </source>
</evidence>
<organism evidence="2 3">
    <name type="scientific">Pichia membranifaciens</name>
    <dbReference type="NCBI Taxonomy" id="4926"/>
    <lineage>
        <taxon>Eukaryota</taxon>
        <taxon>Fungi</taxon>
        <taxon>Dikarya</taxon>
        <taxon>Ascomycota</taxon>
        <taxon>Saccharomycotina</taxon>
        <taxon>Pichiomycetes</taxon>
        <taxon>Pichiales</taxon>
        <taxon>Pichiaceae</taxon>
        <taxon>Pichia</taxon>
    </lineage>
</organism>
<name>A0A1Q2YCX3_9ASCO</name>
<dbReference type="OrthoDB" id="4081130at2759"/>
<evidence type="ECO:0000313" key="2">
    <source>
        <dbReference type="EMBL" id="GAV27407.1"/>
    </source>
</evidence>
<dbReference type="Pfam" id="PF08799">
    <property type="entry name" value="PRP4"/>
    <property type="match status" value="1"/>
</dbReference>
<dbReference type="AlphaFoldDB" id="A0A1Q2YCX3"/>
<dbReference type="SUPFAM" id="SSF158230">
    <property type="entry name" value="PRP4-like"/>
    <property type="match status" value="1"/>
</dbReference>
<dbReference type="EMBL" id="BDGI01000033">
    <property type="protein sequence ID" value="GAV27407.1"/>
    <property type="molecule type" value="Genomic_DNA"/>
</dbReference>
<dbReference type="InterPro" id="IPR014906">
    <property type="entry name" value="PRP4-like"/>
</dbReference>
<sequence>MRLMVFSVFRQSSHSRVIGVRSLENGISSNGKRYASSWRNERKTDDKIEFKWFLLVGVFGTMVYVTVMQRIQEQDHSRNIEKYKKTFTEEEWTKYINEIQKKRLTLEAKEECYLIPYTFNSQSYAKAISSTVDNLGGAGNVGVVDLNSLVSAQLNDPLGKAKYHILLAQSLEAEDANAPGFKYSFTYKLKPGIFTQIVNDEILRLKSENPSLGRFLILNYPPNIKEAVKFEQNVCNKDTLLVLDNKLADSDIVQYFETVDKVINYKDLTRKSPLIVDAKAVPSINPEPKSVVESSIVLKVLPDEEPTADAPAITKAQYKLRELQQPIREYGESDVDVINRLKKLQK</sequence>
<proteinExistence type="predicted"/>
<feature type="domain" description="Pre-mRNA processing factor 4 (PRP4)-like" evidence="1">
    <location>
        <begin position="319"/>
        <end position="344"/>
    </location>
</feature>
<protein>
    <recommendedName>
        <fullName evidence="1">Pre-mRNA processing factor 4 (PRP4)-like domain-containing protein</fullName>
    </recommendedName>
</protein>
<evidence type="ECO:0000313" key="3">
    <source>
        <dbReference type="Proteomes" id="UP000186136"/>
    </source>
</evidence>
<dbReference type="Proteomes" id="UP000186136">
    <property type="component" value="Unassembled WGS sequence"/>
</dbReference>
<accession>A0A1Q2YCX3</accession>
<dbReference type="Gene3D" id="4.10.280.110">
    <property type="entry name" value="Pre-mRNA processing factor 4 domain"/>
    <property type="match status" value="1"/>
</dbReference>
<reference evidence="2 3" key="1">
    <citation type="submission" date="2016-08" db="EMBL/GenBank/DDBJ databases">
        <title>Whole genome shotgun sequence of Pichia membranifaciens KS47-1.</title>
        <authorList>
            <person name="Konishi M."/>
            <person name="Ishida M."/>
            <person name="Arakawa T."/>
            <person name="Kato Y."/>
            <person name="Horiuchi J."/>
        </authorList>
    </citation>
    <scope>NUCLEOTIDE SEQUENCE [LARGE SCALE GENOMIC DNA]</scope>
    <source>
        <strain evidence="2 3">KS47-1</strain>
    </source>
</reference>
<comment type="caution">
    <text evidence="2">The sequence shown here is derived from an EMBL/GenBank/DDBJ whole genome shotgun (WGS) entry which is preliminary data.</text>
</comment>
<dbReference type="InterPro" id="IPR036285">
    <property type="entry name" value="PRP4-like_sf"/>
</dbReference>
<gene>
    <name evidence="2" type="ORF">PMKS-000874</name>
</gene>
<keyword evidence="3" id="KW-1185">Reference proteome</keyword>